<evidence type="ECO:0000313" key="3">
    <source>
        <dbReference type="EMBL" id="QEH38307.1"/>
    </source>
</evidence>
<feature type="transmembrane region" description="Helical" evidence="1">
    <location>
        <begin position="46"/>
        <end position="64"/>
    </location>
</feature>
<dbReference type="PANTHER" id="PTHR37947">
    <property type="entry name" value="BLL2462 PROTEIN"/>
    <property type="match status" value="1"/>
</dbReference>
<evidence type="ECO:0000256" key="1">
    <source>
        <dbReference type="SAM" id="Phobius"/>
    </source>
</evidence>
<dbReference type="InterPro" id="IPR010768">
    <property type="entry name" value="GATase1-like"/>
</dbReference>
<dbReference type="Proteomes" id="UP000324233">
    <property type="component" value="Chromosome"/>
</dbReference>
<dbReference type="RefSeq" id="WP_148597762.1">
    <property type="nucleotide sequence ID" value="NZ_CP042997.1"/>
</dbReference>
<dbReference type="SUPFAM" id="SSF53300">
    <property type="entry name" value="vWA-like"/>
    <property type="match status" value="1"/>
</dbReference>
<name>A0A5B9WCR0_9BACT</name>
<dbReference type="Pfam" id="PF07090">
    <property type="entry name" value="GATase1_like"/>
    <property type="match status" value="1"/>
</dbReference>
<feature type="transmembrane region" description="Helical" evidence="1">
    <location>
        <begin position="16"/>
        <end position="34"/>
    </location>
</feature>
<protein>
    <recommendedName>
        <fullName evidence="2">Putative glutamine amidotransferase domain-containing protein</fullName>
    </recommendedName>
</protein>
<accession>A0A5B9WCR0</accession>
<evidence type="ECO:0000259" key="2">
    <source>
        <dbReference type="Pfam" id="PF07090"/>
    </source>
</evidence>
<gene>
    <name evidence="3" type="ORF">OJF2_69080</name>
</gene>
<dbReference type="EMBL" id="CP042997">
    <property type="protein sequence ID" value="QEH38307.1"/>
    <property type="molecule type" value="Genomic_DNA"/>
</dbReference>
<dbReference type="KEGG" id="agv:OJF2_69080"/>
<dbReference type="Gene3D" id="3.40.50.880">
    <property type="match status" value="1"/>
</dbReference>
<keyword evidence="4" id="KW-1185">Reference proteome</keyword>
<keyword evidence="1" id="KW-0472">Membrane</keyword>
<dbReference type="InterPro" id="IPR036465">
    <property type="entry name" value="vWFA_dom_sf"/>
</dbReference>
<sequence length="745" mass="81232">MFQGFSVSFNPVEPKLLFVAAAAAVVALTVWAYARKLRGTSGGWRWVALGLRLAAILLCLLAALRPSVVLQEKKRQPSEILLLVDTSKSMTLADEVGGQTRWAVAKKSTEDALEATKGLAPNVSTVPLRYDSAVADALVDGKLPAEPEGRETQLGTAMLEAEKRAAQDGKRIARMVVLGDFVSNNGLNPLVVARILRDHQVPVDTVGFGSENAGKQSRDIAVRDITTAPSVFVKNQLEVRGTLVSHGYPGQPVDVEMYVEGQGAPVAKTQVKVPEGADSAPISGLKYIPQTPGEKMVTLKVTPRDGEFITTNNEISTFVTVLSGGLNVMFLQGPNFTWDYRYLLRSTMSSQVIQVEGFVIRKPAQGDASEIDDAEFAPGKYNVYVLSDLPASYLPPRQQKMLADAVNKGAGLMMLGGRTSFGAGGWADTPLADVLPVEIHPGDGQLEPEGGVKFVPSNNGLNQYVLQIGGTKEETARLWEMMPPVLGTNRFSRPKPSAEVLAQTGGAVVEPLLVILNNVGAGRSLAYGGDTWVWPRSSEEGRLAHRKFWRNVIFWLSHKENEGDTQVKLSLDRRRMSVGQKVEMTVTARDAKGANLTGLTYETKVEREGLSPTPEMVDLYTQGDEARGSYAAVGEPGAYKVTVIGRKDGQEVGRDSSRFLVYQDDRELENQSADLALARQIAEITGGEAVAHESLAKYLGSIDQSQFTEYLSPTEHKVWDNWPFLLIFAALLTLEWWIRKRHGWV</sequence>
<dbReference type="InterPro" id="IPR029062">
    <property type="entry name" value="Class_I_gatase-like"/>
</dbReference>
<evidence type="ECO:0000313" key="4">
    <source>
        <dbReference type="Proteomes" id="UP000324233"/>
    </source>
</evidence>
<dbReference type="Gene3D" id="3.40.50.410">
    <property type="entry name" value="von Willebrand factor, type A domain"/>
    <property type="match status" value="1"/>
</dbReference>
<keyword evidence="1" id="KW-0812">Transmembrane</keyword>
<dbReference type="OrthoDB" id="9781333at2"/>
<dbReference type="AlphaFoldDB" id="A0A5B9WCR0"/>
<proteinExistence type="predicted"/>
<dbReference type="SUPFAM" id="SSF52317">
    <property type="entry name" value="Class I glutamine amidotransferase-like"/>
    <property type="match status" value="1"/>
</dbReference>
<organism evidence="3 4">
    <name type="scientific">Aquisphaera giovannonii</name>
    <dbReference type="NCBI Taxonomy" id="406548"/>
    <lineage>
        <taxon>Bacteria</taxon>
        <taxon>Pseudomonadati</taxon>
        <taxon>Planctomycetota</taxon>
        <taxon>Planctomycetia</taxon>
        <taxon>Isosphaerales</taxon>
        <taxon>Isosphaeraceae</taxon>
        <taxon>Aquisphaera</taxon>
    </lineage>
</organism>
<reference evidence="3 4" key="1">
    <citation type="submission" date="2019-08" db="EMBL/GenBank/DDBJ databases">
        <title>Deep-cultivation of Planctomycetes and their phenomic and genomic characterization uncovers novel biology.</title>
        <authorList>
            <person name="Wiegand S."/>
            <person name="Jogler M."/>
            <person name="Boedeker C."/>
            <person name="Pinto D."/>
            <person name="Vollmers J."/>
            <person name="Rivas-Marin E."/>
            <person name="Kohn T."/>
            <person name="Peeters S.H."/>
            <person name="Heuer A."/>
            <person name="Rast P."/>
            <person name="Oberbeckmann S."/>
            <person name="Bunk B."/>
            <person name="Jeske O."/>
            <person name="Meyerdierks A."/>
            <person name="Storesund J.E."/>
            <person name="Kallscheuer N."/>
            <person name="Luecker S."/>
            <person name="Lage O.M."/>
            <person name="Pohl T."/>
            <person name="Merkel B.J."/>
            <person name="Hornburger P."/>
            <person name="Mueller R.-W."/>
            <person name="Bruemmer F."/>
            <person name="Labrenz M."/>
            <person name="Spormann A.M."/>
            <person name="Op den Camp H."/>
            <person name="Overmann J."/>
            <person name="Amann R."/>
            <person name="Jetten M.S.M."/>
            <person name="Mascher T."/>
            <person name="Medema M.H."/>
            <person name="Devos D.P."/>
            <person name="Kaster A.-K."/>
            <person name="Ovreas L."/>
            <person name="Rohde M."/>
            <person name="Galperin M.Y."/>
            <person name="Jogler C."/>
        </authorList>
    </citation>
    <scope>NUCLEOTIDE SEQUENCE [LARGE SCALE GENOMIC DNA]</scope>
    <source>
        <strain evidence="3 4">OJF2</strain>
    </source>
</reference>
<dbReference type="PANTHER" id="PTHR37947:SF1">
    <property type="entry name" value="BLL2462 PROTEIN"/>
    <property type="match status" value="1"/>
</dbReference>
<keyword evidence="1" id="KW-1133">Transmembrane helix</keyword>
<feature type="domain" description="Putative glutamine amidotransferase" evidence="2">
    <location>
        <begin position="395"/>
        <end position="557"/>
    </location>
</feature>